<sequence>MGMFPVRFRLAPAALRSLGLAAAFSGALAAAQAAQGWPTDWTGQRLSTATYVILDPQMQGNPDLLGGAQRQGILDAMRRDSARALKRRYPGATIAVAGTTAHDSIRVTPVLITPGALLPWLKLTAQLEFALPGGQRVVLGEQFGLLVLWQKQADAANYLYDQLARKLP</sequence>
<feature type="signal peptide" evidence="1">
    <location>
        <begin position="1"/>
        <end position="29"/>
    </location>
</feature>
<protein>
    <recommendedName>
        <fullName evidence="4">DUF302 domain-containing protein</fullName>
    </recommendedName>
</protein>
<accession>A0ABQ2GJU5</accession>
<keyword evidence="1" id="KW-0732">Signal</keyword>
<evidence type="ECO:0000256" key="1">
    <source>
        <dbReference type="SAM" id="SignalP"/>
    </source>
</evidence>
<reference evidence="3" key="1">
    <citation type="journal article" date="2019" name="Int. J. Syst. Evol. Microbiol.">
        <title>The Global Catalogue of Microorganisms (GCM) 10K type strain sequencing project: providing services to taxonomists for standard genome sequencing and annotation.</title>
        <authorList>
            <consortium name="The Broad Institute Genomics Platform"/>
            <consortium name="The Broad Institute Genome Sequencing Center for Infectious Disease"/>
            <person name="Wu L."/>
            <person name="Ma J."/>
        </authorList>
    </citation>
    <scope>NUCLEOTIDE SEQUENCE [LARGE SCALE GENOMIC DNA]</scope>
    <source>
        <strain evidence="3">JCM 15443</strain>
    </source>
</reference>
<gene>
    <name evidence="2" type="ORF">GCM10010841_05270</name>
</gene>
<proteinExistence type="predicted"/>
<evidence type="ECO:0000313" key="3">
    <source>
        <dbReference type="Proteomes" id="UP000661918"/>
    </source>
</evidence>
<feature type="chain" id="PRO_5045437344" description="DUF302 domain-containing protein" evidence="1">
    <location>
        <begin position="30"/>
        <end position="168"/>
    </location>
</feature>
<organism evidence="2 3">
    <name type="scientific">Deinococcus aerophilus</name>
    <dbReference type="NCBI Taxonomy" id="522488"/>
    <lineage>
        <taxon>Bacteria</taxon>
        <taxon>Thermotogati</taxon>
        <taxon>Deinococcota</taxon>
        <taxon>Deinococci</taxon>
        <taxon>Deinococcales</taxon>
        <taxon>Deinococcaceae</taxon>
        <taxon>Deinococcus</taxon>
    </lineage>
</organism>
<evidence type="ECO:0000313" key="2">
    <source>
        <dbReference type="EMBL" id="GGL99593.1"/>
    </source>
</evidence>
<dbReference type="Proteomes" id="UP000661918">
    <property type="component" value="Unassembled WGS sequence"/>
</dbReference>
<keyword evidence="3" id="KW-1185">Reference proteome</keyword>
<name>A0ABQ2GJU5_9DEIO</name>
<dbReference type="EMBL" id="BMOM01000003">
    <property type="protein sequence ID" value="GGL99593.1"/>
    <property type="molecule type" value="Genomic_DNA"/>
</dbReference>
<comment type="caution">
    <text evidence="2">The sequence shown here is derived from an EMBL/GenBank/DDBJ whole genome shotgun (WGS) entry which is preliminary data.</text>
</comment>
<evidence type="ECO:0008006" key="4">
    <source>
        <dbReference type="Google" id="ProtNLM"/>
    </source>
</evidence>